<dbReference type="GO" id="GO:0003723">
    <property type="term" value="F:RNA binding"/>
    <property type="evidence" value="ECO:0007669"/>
    <property type="project" value="InterPro"/>
</dbReference>
<evidence type="ECO:0000313" key="3">
    <source>
        <dbReference type="Proteomes" id="UP000515151"/>
    </source>
</evidence>
<dbReference type="Pfam" id="PF20431">
    <property type="entry name" value="E_motif"/>
    <property type="match status" value="1"/>
</dbReference>
<dbReference type="InterPro" id="IPR046960">
    <property type="entry name" value="PPR_At4g14850-like_plant"/>
</dbReference>
<dbReference type="InterPro" id="IPR002885">
    <property type="entry name" value="PPR_rpt"/>
</dbReference>
<feature type="repeat" description="PPR" evidence="2">
    <location>
        <begin position="206"/>
        <end position="240"/>
    </location>
</feature>
<feature type="repeat" description="PPR" evidence="2">
    <location>
        <begin position="440"/>
        <end position="474"/>
    </location>
</feature>
<dbReference type="InterPro" id="IPR011990">
    <property type="entry name" value="TPR-like_helical_dom_sf"/>
</dbReference>
<dbReference type="RefSeq" id="XP_031374758.1">
    <property type="nucleotide sequence ID" value="XM_031518898.1"/>
</dbReference>
<name>A0A6P8C004_PUNGR</name>
<accession>A0A6P8C004</accession>
<proteinExistence type="predicted"/>
<dbReference type="GeneID" id="116189297"/>
<dbReference type="PROSITE" id="PS51375">
    <property type="entry name" value="PPR"/>
    <property type="match status" value="5"/>
</dbReference>
<evidence type="ECO:0000256" key="1">
    <source>
        <dbReference type="ARBA" id="ARBA00022737"/>
    </source>
</evidence>
<feature type="repeat" description="PPR" evidence="2">
    <location>
        <begin position="307"/>
        <end position="337"/>
    </location>
</feature>
<feature type="repeat" description="PPR" evidence="2">
    <location>
        <begin position="338"/>
        <end position="372"/>
    </location>
</feature>
<sequence length="663" mass="74582">MSKHHMRPLLQFLHNNRSFSSLAAPAKRNPPWNSPTNVIITHPVLLTLESCSSMPHLKQIHAHMTRTRLIAHTFPASRVLAFSALSDSADMDYARALFSQIEEPNTFMWNTMIRGYCRAGVPSMGMLFYRRMVRECVEMDQRSFVFALKACELLGGVRVGESMHCRIWKLGFDCYVLVRNGLIRFYSKFGSPGLARKVFDESTLSDVVTWTSMIDGYAMNNLPNEALDLFDSMLVGEVEPNEVTMIAVISACSQKGDVSVGRRIHEFITKENLSCRLTLLNSLLDMYIKCGCLSDAREIFETLETRDVFSWTSMVNGYAKFGEFESARKLFDAMPERNVVSWNAMIAGYSQNNQPKEALELFQEMLESGLVPIENTLVCVLSACGQMGCLEMGRIIHDRYIKSNKVRFGVILGNALIDMYAKCGQLDSAAYVFHEMPARDIVTWNSMINGYAVHGRAKEALLLFDQLRRSGLNPDDITLVGILSACSHCGLLNEAREYFGDMEREFGIEPKVEHYACMIDLYGRNGLLEEAHELLMQMPLEPSESTWGALLNASRMHGNIELAKLAAGKLIDLDPKDSGIYVLLANTFAKGKKWSDVRVIRSAMRVKNVRKAPGQSLIEVDGEFHEFVAADEAHPQSEEIYRVLENVTLQCDLASLSKASMIR</sequence>
<dbReference type="FunFam" id="1.25.40.10:FF:000470">
    <property type="entry name" value="Pentatricopeptide repeat-containing protein At5g66520"/>
    <property type="match status" value="1"/>
</dbReference>
<protein>
    <submittedName>
        <fullName evidence="4">Pentatricopeptide repeat-containing protein At2g22410, mitochondrial-like</fullName>
    </submittedName>
</protein>
<dbReference type="InterPro" id="IPR046848">
    <property type="entry name" value="E_motif"/>
</dbReference>
<dbReference type="OrthoDB" id="185373at2759"/>
<dbReference type="Proteomes" id="UP000515151">
    <property type="component" value="Chromosome 8"/>
</dbReference>
<dbReference type="Gene3D" id="1.25.40.10">
    <property type="entry name" value="Tetratricopeptide repeat domain"/>
    <property type="match status" value="4"/>
</dbReference>
<dbReference type="Pfam" id="PF01535">
    <property type="entry name" value="PPR"/>
    <property type="match status" value="3"/>
</dbReference>
<dbReference type="AlphaFoldDB" id="A0A6P8C004"/>
<dbReference type="GO" id="GO:0009451">
    <property type="term" value="P:RNA modification"/>
    <property type="evidence" value="ECO:0007669"/>
    <property type="project" value="InterPro"/>
</dbReference>
<evidence type="ECO:0000256" key="2">
    <source>
        <dbReference type="PROSITE-ProRule" id="PRU00708"/>
    </source>
</evidence>
<evidence type="ECO:0000313" key="4">
    <source>
        <dbReference type="RefSeq" id="XP_031374758.1"/>
    </source>
</evidence>
<keyword evidence="1" id="KW-0677">Repeat</keyword>
<dbReference type="FunFam" id="1.25.40.10:FF:000184">
    <property type="entry name" value="Pentatricopeptide repeat-containing protein, chloroplastic"/>
    <property type="match status" value="1"/>
</dbReference>
<keyword evidence="3" id="KW-1185">Reference proteome</keyword>
<reference evidence="3" key="1">
    <citation type="journal article" date="2020" name="Plant Biotechnol. J.">
        <title>The pomegranate (Punica granatum L.) draft genome dissects genetic divergence between soft- and hard-seeded cultivars.</title>
        <authorList>
            <person name="Luo X."/>
            <person name="Li H."/>
            <person name="Wu Z."/>
            <person name="Yao W."/>
            <person name="Zhao P."/>
            <person name="Cao D."/>
            <person name="Yu H."/>
            <person name="Li K."/>
            <person name="Poudel K."/>
            <person name="Zhao D."/>
            <person name="Zhang F."/>
            <person name="Xia X."/>
            <person name="Chen L."/>
            <person name="Wang Q."/>
            <person name="Jing D."/>
            <person name="Cao S."/>
        </authorList>
    </citation>
    <scope>NUCLEOTIDE SEQUENCE [LARGE SCALE GENOMIC DNA]</scope>
    <source>
        <strain evidence="3">cv. Tunisia</strain>
    </source>
</reference>
<dbReference type="Pfam" id="PF13041">
    <property type="entry name" value="PPR_2"/>
    <property type="match status" value="3"/>
</dbReference>
<dbReference type="NCBIfam" id="TIGR00756">
    <property type="entry name" value="PPR"/>
    <property type="match status" value="8"/>
</dbReference>
<dbReference type="FunFam" id="1.25.40.10:FF:000348">
    <property type="entry name" value="Pentatricopeptide repeat-containing protein chloroplastic"/>
    <property type="match status" value="1"/>
</dbReference>
<dbReference type="PANTHER" id="PTHR47926:SF387">
    <property type="entry name" value="PENTATRICOPEPTIDE REPEAT-CONTAINING PROTEIN"/>
    <property type="match status" value="1"/>
</dbReference>
<feature type="repeat" description="PPR" evidence="2">
    <location>
        <begin position="105"/>
        <end position="139"/>
    </location>
</feature>
<gene>
    <name evidence="4" type="primary">LOC116189297</name>
</gene>
<reference evidence="4" key="2">
    <citation type="submission" date="2025-08" db="UniProtKB">
        <authorList>
            <consortium name="RefSeq"/>
        </authorList>
    </citation>
    <scope>IDENTIFICATION</scope>
    <source>
        <tissue evidence="4">Leaf</tissue>
    </source>
</reference>
<dbReference type="SUPFAM" id="SSF48452">
    <property type="entry name" value="TPR-like"/>
    <property type="match status" value="2"/>
</dbReference>
<dbReference type="PANTHER" id="PTHR47926">
    <property type="entry name" value="PENTATRICOPEPTIDE REPEAT-CONTAINING PROTEIN"/>
    <property type="match status" value="1"/>
</dbReference>
<organism evidence="3 4">
    <name type="scientific">Punica granatum</name>
    <name type="common">Pomegranate</name>
    <dbReference type="NCBI Taxonomy" id="22663"/>
    <lineage>
        <taxon>Eukaryota</taxon>
        <taxon>Viridiplantae</taxon>
        <taxon>Streptophyta</taxon>
        <taxon>Embryophyta</taxon>
        <taxon>Tracheophyta</taxon>
        <taxon>Spermatophyta</taxon>
        <taxon>Magnoliopsida</taxon>
        <taxon>eudicotyledons</taxon>
        <taxon>Gunneridae</taxon>
        <taxon>Pentapetalae</taxon>
        <taxon>rosids</taxon>
        <taxon>malvids</taxon>
        <taxon>Myrtales</taxon>
        <taxon>Lythraceae</taxon>
        <taxon>Punica</taxon>
    </lineage>
</organism>